<dbReference type="EMBL" id="KN837130">
    <property type="protein sequence ID" value="KIJ42428.1"/>
    <property type="molecule type" value="Genomic_DNA"/>
</dbReference>
<dbReference type="AlphaFoldDB" id="A0A0C9UHD4"/>
<dbReference type="PANTHER" id="PTHR13513">
    <property type="entry name" value="E3 UBIQUITIN-PROTEIN LIGASE UBR7"/>
    <property type="match status" value="1"/>
</dbReference>
<protein>
    <submittedName>
        <fullName evidence="2">Uncharacterized protein</fullName>
    </submittedName>
</protein>
<keyword evidence="3" id="KW-1185">Reference proteome</keyword>
<feature type="region of interest" description="Disordered" evidence="1">
    <location>
        <begin position="24"/>
        <end position="56"/>
    </location>
</feature>
<dbReference type="Proteomes" id="UP000054279">
    <property type="component" value="Unassembled WGS sequence"/>
</dbReference>
<sequence length="198" mass="22574">MTLQISGYHGISFLERCFEADKEEPSVVEESAKKPLDQENVEDRDSKRLKTDDGTAVATSKTCLAPPLNLKVQKIFDTLASKDTDSEKQPEIIGEGEIFLTDGWHERWCRCDKEEKETYEPPKDPDSGKSLVDLGIRALLNLPRDRAIDGIMAYNNMRDELISYLRPFAEEGRVVREEDIKEFCEAKAQAVKEYATKR</sequence>
<evidence type="ECO:0000313" key="3">
    <source>
        <dbReference type="Proteomes" id="UP000054279"/>
    </source>
</evidence>
<evidence type="ECO:0000256" key="1">
    <source>
        <dbReference type="SAM" id="MobiDB-lite"/>
    </source>
</evidence>
<dbReference type="PANTHER" id="PTHR13513:SF9">
    <property type="entry name" value="E3 UBIQUITIN-PROTEIN LIGASE UBR7-RELATED"/>
    <property type="match status" value="1"/>
</dbReference>
<feature type="compositionally biased region" description="Basic and acidic residues" evidence="1">
    <location>
        <begin position="24"/>
        <end position="53"/>
    </location>
</feature>
<gene>
    <name evidence="2" type="ORF">M422DRAFT_48265</name>
</gene>
<reference evidence="2 3" key="1">
    <citation type="submission" date="2014-06" db="EMBL/GenBank/DDBJ databases">
        <title>Evolutionary Origins and Diversification of the Mycorrhizal Mutualists.</title>
        <authorList>
            <consortium name="DOE Joint Genome Institute"/>
            <consortium name="Mycorrhizal Genomics Consortium"/>
            <person name="Kohler A."/>
            <person name="Kuo A."/>
            <person name="Nagy L.G."/>
            <person name="Floudas D."/>
            <person name="Copeland A."/>
            <person name="Barry K.W."/>
            <person name="Cichocki N."/>
            <person name="Veneault-Fourrey C."/>
            <person name="LaButti K."/>
            <person name="Lindquist E.A."/>
            <person name="Lipzen A."/>
            <person name="Lundell T."/>
            <person name="Morin E."/>
            <person name="Murat C."/>
            <person name="Riley R."/>
            <person name="Ohm R."/>
            <person name="Sun H."/>
            <person name="Tunlid A."/>
            <person name="Henrissat B."/>
            <person name="Grigoriev I.V."/>
            <person name="Hibbett D.S."/>
            <person name="Martin F."/>
        </authorList>
    </citation>
    <scope>NUCLEOTIDE SEQUENCE [LARGE SCALE GENOMIC DNA]</scope>
    <source>
        <strain evidence="2 3">SS14</strain>
    </source>
</reference>
<dbReference type="GO" id="GO:0061630">
    <property type="term" value="F:ubiquitin protein ligase activity"/>
    <property type="evidence" value="ECO:0007669"/>
    <property type="project" value="InterPro"/>
</dbReference>
<dbReference type="GO" id="GO:0005737">
    <property type="term" value="C:cytoplasm"/>
    <property type="evidence" value="ECO:0007669"/>
    <property type="project" value="TreeGrafter"/>
</dbReference>
<name>A0A0C9UHD4_SPHS4</name>
<dbReference type="GO" id="GO:0008270">
    <property type="term" value="F:zinc ion binding"/>
    <property type="evidence" value="ECO:0007669"/>
    <property type="project" value="InterPro"/>
</dbReference>
<organism evidence="2 3">
    <name type="scientific">Sphaerobolus stellatus (strain SS14)</name>
    <dbReference type="NCBI Taxonomy" id="990650"/>
    <lineage>
        <taxon>Eukaryota</taxon>
        <taxon>Fungi</taxon>
        <taxon>Dikarya</taxon>
        <taxon>Basidiomycota</taxon>
        <taxon>Agaricomycotina</taxon>
        <taxon>Agaricomycetes</taxon>
        <taxon>Phallomycetidae</taxon>
        <taxon>Geastrales</taxon>
        <taxon>Sphaerobolaceae</taxon>
        <taxon>Sphaerobolus</taxon>
    </lineage>
</organism>
<proteinExistence type="predicted"/>
<dbReference type="HOGENOM" id="CLU_058467_1_0_1"/>
<dbReference type="InterPro" id="IPR040204">
    <property type="entry name" value="UBR7"/>
</dbReference>
<accession>A0A0C9UHD4</accession>
<evidence type="ECO:0000313" key="2">
    <source>
        <dbReference type="EMBL" id="KIJ42428.1"/>
    </source>
</evidence>
<dbReference type="OrthoDB" id="5795902at2759"/>